<comment type="caution">
    <text evidence="1">The sequence shown here is derived from an EMBL/GenBank/DDBJ whole genome shotgun (WGS) entry which is preliminary data.</text>
</comment>
<organism evidence="1 2">
    <name type="scientific">Rhizoctonia solani</name>
    <dbReference type="NCBI Taxonomy" id="456999"/>
    <lineage>
        <taxon>Eukaryota</taxon>
        <taxon>Fungi</taxon>
        <taxon>Dikarya</taxon>
        <taxon>Basidiomycota</taxon>
        <taxon>Agaricomycotina</taxon>
        <taxon>Agaricomycetes</taxon>
        <taxon>Cantharellales</taxon>
        <taxon>Ceratobasidiaceae</taxon>
        <taxon>Rhizoctonia</taxon>
    </lineage>
</organism>
<gene>
    <name evidence="1" type="ORF">RDB_LOCUS58141</name>
</gene>
<dbReference type="AlphaFoldDB" id="A0A8H3APG8"/>
<name>A0A8H3APG8_9AGAM</name>
<dbReference type="GO" id="GO:0003824">
    <property type="term" value="F:catalytic activity"/>
    <property type="evidence" value="ECO:0007669"/>
    <property type="project" value="InterPro"/>
</dbReference>
<dbReference type="SUPFAM" id="SSF74650">
    <property type="entry name" value="Galactose mutarotase-like"/>
    <property type="match status" value="1"/>
</dbReference>
<reference evidence="1" key="1">
    <citation type="submission" date="2021-01" db="EMBL/GenBank/DDBJ databases">
        <authorList>
            <person name="Kaushik A."/>
        </authorList>
    </citation>
    <scope>NUCLEOTIDE SEQUENCE</scope>
    <source>
        <strain evidence="1">AG1-1B</strain>
    </source>
</reference>
<dbReference type="GO" id="GO:0005975">
    <property type="term" value="P:carbohydrate metabolic process"/>
    <property type="evidence" value="ECO:0007669"/>
    <property type="project" value="InterPro"/>
</dbReference>
<evidence type="ECO:0000313" key="2">
    <source>
        <dbReference type="Proteomes" id="UP000663826"/>
    </source>
</evidence>
<sequence>MSEFTPVSITLPGAGPALSAEILPYGLFVRSINVVADGKTHDIVVNPFDPKENAKSRGFLNPVVGRYTNRVPAKKMTVEKLGAKADVTPIATGMLDSL</sequence>
<dbReference type="InterPro" id="IPR011013">
    <property type="entry name" value="Gal_mutarotase_sf_dom"/>
</dbReference>
<accession>A0A8H3APG8</accession>
<dbReference type="InterPro" id="IPR014718">
    <property type="entry name" value="GH-type_carb-bd"/>
</dbReference>
<proteinExistence type="predicted"/>
<protein>
    <submittedName>
        <fullName evidence="1">Uncharacterized protein</fullName>
    </submittedName>
</protein>
<dbReference type="Proteomes" id="UP000663826">
    <property type="component" value="Unassembled WGS sequence"/>
</dbReference>
<dbReference type="EMBL" id="CAJMWQ010001021">
    <property type="protein sequence ID" value="CAE6429287.1"/>
    <property type="molecule type" value="Genomic_DNA"/>
</dbReference>
<evidence type="ECO:0000313" key="1">
    <source>
        <dbReference type="EMBL" id="CAE6429287.1"/>
    </source>
</evidence>
<dbReference type="Gene3D" id="2.70.98.10">
    <property type="match status" value="1"/>
</dbReference>
<dbReference type="GO" id="GO:0030246">
    <property type="term" value="F:carbohydrate binding"/>
    <property type="evidence" value="ECO:0007669"/>
    <property type="project" value="InterPro"/>
</dbReference>